<dbReference type="SMART" id="SM00220">
    <property type="entry name" value="S_TKc"/>
    <property type="match status" value="1"/>
</dbReference>
<dbReference type="GO" id="GO:0004672">
    <property type="term" value="F:protein kinase activity"/>
    <property type="evidence" value="ECO:0007669"/>
    <property type="project" value="InterPro"/>
</dbReference>
<dbReference type="InterPro" id="IPR011009">
    <property type="entry name" value="Kinase-like_dom_sf"/>
</dbReference>
<sequence length="271" mass="31171">MCMELLSVKNLHDYIIESGPLIDEQKSREFGLKIGQALEYLHENGVILRNLEASSILMTDESSSDIYESQYPKICRMDKAHVMGVTEVTRGIFGDIRFRAPEVILGKAYNFKADCWSFGVILFHMLTGKLPFTIEEEPRKMIVDSEDSQSLDSEDTVIDKVHEIENMVLNHEPNYNLLMQKGCSRIAIDLVSKLLHKDPETRLGIGTALKHNWFKVNLDMTRSEGKYPEKDVGVSVNLMAMPRKSRRMSINLQNKLFQTSVNRHTFRELFR</sequence>
<dbReference type="EMBL" id="HBIH01020907">
    <property type="protein sequence ID" value="CAE0327661.1"/>
    <property type="molecule type" value="Transcribed_RNA"/>
</dbReference>
<feature type="domain" description="Protein kinase" evidence="1">
    <location>
        <begin position="1"/>
        <end position="214"/>
    </location>
</feature>
<name>A0A7S3IPA4_9SPIT</name>
<dbReference type="PROSITE" id="PS50011">
    <property type="entry name" value="PROTEIN_KINASE_DOM"/>
    <property type="match status" value="1"/>
</dbReference>
<organism evidence="2">
    <name type="scientific">Strombidium inclinatum</name>
    <dbReference type="NCBI Taxonomy" id="197538"/>
    <lineage>
        <taxon>Eukaryota</taxon>
        <taxon>Sar</taxon>
        <taxon>Alveolata</taxon>
        <taxon>Ciliophora</taxon>
        <taxon>Intramacronucleata</taxon>
        <taxon>Spirotrichea</taxon>
        <taxon>Oligotrichia</taxon>
        <taxon>Strombidiidae</taxon>
        <taxon>Strombidium</taxon>
    </lineage>
</organism>
<gene>
    <name evidence="2" type="ORF">SINC0208_LOCUS8288</name>
</gene>
<dbReference type="Pfam" id="PF00069">
    <property type="entry name" value="Pkinase"/>
    <property type="match status" value="1"/>
</dbReference>
<evidence type="ECO:0000313" key="2">
    <source>
        <dbReference type="EMBL" id="CAE0327661.1"/>
    </source>
</evidence>
<reference evidence="2" key="1">
    <citation type="submission" date="2021-01" db="EMBL/GenBank/DDBJ databases">
        <authorList>
            <person name="Corre E."/>
            <person name="Pelletier E."/>
            <person name="Niang G."/>
            <person name="Scheremetjew M."/>
            <person name="Finn R."/>
            <person name="Kale V."/>
            <person name="Holt S."/>
            <person name="Cochrane G."/>
            <person name="Meng A."/>
            <person name="Brown T."/>
            <person name="Cohen L."/>
        </authorList>
    </citation>
    <scope>NUCLEOTIDE SEQUENCE</scope>
    <source>
        <strain evidence="2">S3</strain>
    </source>
</reference>
<dbReference type="PANTHER" id="PTHR24347">
    <property type="entry name" value="SERINE/THREONINE-PROTEIN KINASE"/>
    <property type="match status" value="1"/>
</dbReference>
<dbReference type="AlphaFoldDB" id="A0A7S3IPA4"/>
<dbReference type="InterPro" id="IPR000719">
    <property type="entry name" value="Prot_kinase_dom"/>
</dbReference>
<protein>
    <recommendedName>
        <fullName evidence="1">Protein kinase domain-containing protein</fullName>
    </recommendedName>
</protein>
<dbReference type="Gene3D" id="1.10.510.10">
    <property type="entry name" value="Transferase(Phosphotransferase) domain 1"/>
    <property type="match status" value="1"/>
</dbReference>
<proteinExistence type="predicted"/>
<evidence type="ECO:0000259" key="1">
    <source>
        <dbReference type="PROSITE" id="PS50011"/>
    </source>
</evidence>
<accession>A0A7S3IPA4</accession>
<dbReference type="SUPFAM" id="SSF56112">
    <property type="entry name" value="Protein kinase-like (PK-like)"/>
    <property type="match status" value="1"/>
</dbReference>
<dbReference type="GO" id="GO:0005524">
    <property type="term" value="F:ATP binding"/>
    <property type="evidence" value="ECO:0007669"/>
    <property type="project" value="InterPro"/>
</dbReference>